<dbReference type="Proteomes" id="UP000006056">
    <property type="component" value="Chromosome"/>
</dbReference>
<gene>
    <name evidence="2" type="ordered locus">Terro_4266</name>
</gene>
<keyword evidence="3" id="KW-1185">Reference proteome</keyword>
<evidence type="ECO:0000313" key="2">
    <source>
        <dbReference type="EMBL" id="AFL90469.1"/>
    </source>
</evidence>
<accession>I3ZMK1</accession>
<dbReference type="InterPro" id="IPR029058">
    <property type="entry name" value="AB_hydrolase_fold"/>
</dbReference>
<dbReference type="RefSeq" id="WP_014787729.1">
    <property type="nucleotide sequence ID" value="NC_018014.1"/>
</dbReference>
<dbReference type="PATRIC" id="fig|926566.3.peg.4217"/>
<organism evidence="2 3">
    <name type="scientific">Terriglobus roseus (strain DSM 18391 / NRRL B-41598 / KBS 63)</name>
    <dbReference type="NCBI Taxonomy" id="926566"/>
    <lineage>
        <taxon>Bacteria</taxon>
        <taxon>Pseudomonadati</taxon>
        <taxon>Acidobacteriota</taxon>
        <taxon>Terriglobia</taxon>
        <taxon>Terriglobales</taxon>
        <taxon>Acidobacteriaceae</taxon>
        <taxon>Terriglobus</taxon>
    </lineage>
</organism>
<dbReference type="EMBL" id="CP003379">
    <property type="protein sequence ID" value="AFL90469.1"/>
    <property type="molecule type" value="Genomic_DNA"/>
</dbReference>
<dbReference type="KEGG" id="trs:Terro_4266"/>
<evidence type="ECO:0000259" key="1">
    <source>
        <dbReference type="Pfam" id="PF19878"/>
    </source>
</evidence>
<dbReference type="Pfam" id="PF19878">
    <property type="entry name" value="DUF6351"/>
    <property type="match status" value="1"/>
</dbReference>
<dbReference type="eggNOG" id="ENOG502Z8TE">
    <property type="taxonomic scope" value="Bacteria"/>
</dbReference>
<sequence>MVDIRKESLIVWLIGRVNATHFGNCFALKIAGGFRMSPRSMRTASIVMLFVGTTLRAQTDLRALSSDPSLVTGGDVLVELKTALAHPKVTLNSIDISDRFRSTSQGTFVGLVDGLHLGHNDLRSGRAILDLIDYPIEGPVFSGPRQQPFLCETEHFRLPDGSMLGKPLDENCSAKTVIQYVYLPTSSVEFKPLTDVRQLPPDMSTTTTLTGDSVNFIVRVETGTMDRGIYQNAILYDPSTEPPPTPFHPPKGWNQKLVALEGSGCPGGWYVQGSALGTSILDRQRLAQGYALFSNTLNHSGNSCNAILAAEATAMGKEHFIETFGTPAWTISIGGSGGAYTSLQIADAFPGLFDGVMIRSTFPDALSIALAGLDAHLLIHAFRSNPSLALGEDQQVKIGGYQSIGAMVDMANQAQRTDPVPQREDITSYMSAVWKDIVPQELRYSPDKNPTGARPTIFDVARNVYGVNPHTGFALRTFDNVGVQYGLVAFNRGIITPDQFLDLNERIGGVDADSNYTQERTSGDVDAILRAYQSGLILSGGGGLSAIPIIDDGSSKESGGYHYGWYHFALRERLAQANGNADNMVLWRNTTTPAASQDLLDHWITAWKADKRPGSPREALLKNKPSSGQNGCYHDSKFIPDELVFQDKASSCEKLYPVYSNTRHEADGPLAANVLKCQLKPIALSDYQVPLTPKQQDRLKTIFREGVCDYSRLGINQVPLVTWPSFGPSPKHLVYEVPNSQ</sequence>
<dbReference type="HOGENOM" id="CLU_014414_0_0_0"/>
<protein>
    <recommendedName>
        <fullName evidence="1">DUF6351 domain-containing protein</fullName>
    </recommendedName>
</protein>
<reference evidence="2 3" key="1">
    <citation type="submission" date="2012-06" db="EMBL/GenBank/DDBJ databases">
        <title>Complete genome of Terriglobus roseus DSM 18391.</title>
        <authorList>
            <consortium name="US DOE Joint Genome Institute (JGI-PGF)"/>
            <person name="Lucas S."/>
            <person name="Copeland A."/>
            <person name="Lapidus A."/>
            <person name="Glavina del Rio T."/>
            <person name="Dalin E."/>
            <person name="Tice H."/>
            <person name="Bruce D."/>
            <person name="Goodwin L."/>
            <person name="Pitluck S."/>
            <person name="Peters L."/>
            <person name="Mikhailova N."/>
            <person name="Munk A.C.C."/>
            <person name="Kyrpides N."/>
            <person name="Mavromatis K."/>
            <person name="Ivanova N."/>
            <person name="Brettin T."/>
            <person name="Detter J.C."/>
            <person name="Han C."/>
            <person name="Larimer F."/>
            <person name="Land M."/>
            <person name="Hauser L."/>
            <person name="Markowitz V."/>
            <person name="Cheng J.-F."/>
            <person name="Hugenholtz P."/>
            <person name="Woyke T."/>
            <person name="Wu D."/>
            <person name="Brambilla E."/>
            <person name="Klenk H.-P."/>
            <person name="Eisen J.A."/>
        </authorList>
    </citation>
    <scope>NUCLEOTIDE SEQUENCE [LARGE SCALE GENOMIC DNA]</scope>
    <source>
        <strain evidence="3">DSM 18391 / NRRL B-41598 / KBS 63</strain>
    </source>
</reference>
<evidence type="ECO:0000313" key="3">
    <source>
        <dbReference type="Proteomes" id="UP000006056"/>
    </source>
</evidence>
<proteinExistence type="predicted"/>
<dbReference type="SUPFAM" id="SSF53474">
    <property type="entry name" value="alpha/beta-Hydrolases"/>
    <property type="match status" value="1"/>
</dbReference>
<name>I3ZMK1_TERRK</name>
<dbReference type="InterPro" id="IPR045556">
    <property type="entry name" value="DUF6351"/>
</dbReference>
<feature type="domain" description="DUF6351" evidence="1">
    <location>
        <begin position="62"/>
        <end position="718"/>
    </location>
</feature>
<dbReference type="AlphaFoldDB" id="I3ZMK1"/>
<dbReference type="OrthoDB" id="3078806at2"/>